<evidence type="ECO:0000313" key="4">
    <source>
        <dbReference type="EMBL" id="UTH12840.1"/>
    </source>
</evidence>
<reference evidence="4" key="1">
    <citation type="submission" date="2021-04" db="EMBL/GenBank/DDBJ databases">
        <title>Complete Genome Sequences of Macrococcus spp. from dog and cattle.</title>
        <authorList>
            <person name="Schwendener S."/>
            <person name="Perreten V."/>
        </authorList>
    </citation>
    <scope>NUCLEOTIDE SEQUENCE</scope>
    <source>
        <strain evidence="4">Epi0143-OL</strain>
    </source>
</reference>
<evidence type="ECO:0000313" key="5">
    <source>
        <dbReference type="Proteomes" id="UP001057381"/>
    </source>
</evidence>
<name>A0A9Q9BLQ0_9STAP</name>
<dbReference type="SMART" id="SM00450">
    <property type="entry name" value="RHOD"/>
    <property type="match status" value="2"/>
</dbReference>
<dbReference type="AlphaFoldDB" id="A0A9Q9BLQ0"/>
<dbReference type="CDD" id="cd01449">
    <property type="entry name" value="TST_Repeat_2"/>
    <property type="match status" value="1"/>
</dbReference>
<dbReference type="GO" id="GO:0004792">
    <property type="term" value="F:thiosulfate-cyanide sulfurtransferase activity"/>
    <property type="evidence" value="ECO:0007669"/>
    <property type="project" value="TreeGrafter"/>
</dbReference>
<dbReference type="InterPro" id="IPR036873">
    <property type="entry name" value="Rhodanese-like_dom_sf"/>
</dbReference>
<dbReference type="InterPro" id="IPR045078">
    <property type="entry name" value="TST/MPST-like"/>
</dbReference>
<sequence length="265" mass="29395">MKVWIDSEEFTAEKHQLFDCRNVMDNLAASIKRFNESHMEGAVFVPGYPLLYSKDKPEEGRHPLPDLTRFYTFVTHHAAGKTAVCYDESAAFMAARFFFLCELVGIPCLIIRQGYEALALPEAVSHLEAAGYVAAVLALTPVHPARIHTELLASREEVRQARTSRAQLVDAREEKRFLGETEPIVVHPGRIPGAVNFPYKNVFASHGAEKLQATVGESPAIVYCGSGMSATPLFAALKSVGHPVKLYPGSYSEWIFHHPEDIERG</sequence>
<keyword evidence="2" id="KW-0677">Repeat</keyword>
<dbReference type="Pfam" id="PF00581">
    <property type="entry name" value="Rhodanese"/>
    <property type="match status" value="1"/>
</dbReference>
<gene>
    <name evidence="4" type="ORF">KFV11_06005</name>
</gene>
<feature type="domain" description="Rhodanese" evidence="3">
    <location>
        <begin position="162"/>
        <end position="263"/>
    </location>
</feature>
<dbReference type="SUPFAM" id="SSF52821">
    <property type="entry name" value="Rhodanese/Cell cycle control phosphatase"/>
    <property type="match status" value="2"/>
</dbReference>
<dbReference type="PROSITE" id="PS50206">
    <property type="entry name" value="RHODANESE_3"/>
    <property type="match status" value="2"/>
</dbReference>
<keyword evidence="1" id="KW-0808">Transferase</keyword>
<dbReference type="InterPro" id="IPR001763">
    <property type="entry name" value="Rhodanese-like_dom"/>
</dbReference>
<feature type="domain" description="Rhodanese" evidence="3">
    <location>
        <begin position="11"/>
        <end position="124"/>
    </location>
</feature>
<evidence type="ECO:0000259" key="3">
    <source>
        <dbReference type="PROSITE" id="PS50206"/>
    </source>
</evidence>
<dbReference type="PANTHER" id="PTHR11364:SF27">
    <property type="entry name" value="SULFURTRANSFERASE"/>
    <property type="match status" value="1"/>
</dbReference>
<accession>A0A9Q9BLQ0</accession>
<dbReference type="EMBL" id="CP073809">
    <property type="protein sequence ID" value="UTH12840.1"/>
    <property type="molecule type" value="Genomic_DNA"/>
</dbReference>
<protein>
    <recommendedName>
        <fullName evidence="3">Rhodanese domain-containing protein</fullName>
    </recommendedName>
</protein>
<evidence type="ECO:0000256" key="2">
    <source>
        <dbReference type="ARBA" id="ARBA00022737"/>
    </source>
</evidence>
<proteinExistence type="predicted"/>
<dbReference type="PANTHER" id="PTHR11364">
    <property type="entry name" value="THIOSULFATE SULFERTANSFERASE"/>
    <property type="match status" value="1"/>
</dbReference>
<evidence type="ECO:0000256" key="1">
    <source>
        <dbReference type="ARBA" id="ARBA00022679"/>
    </source>
</evidence>
<organism evidence="4 5">
    <name type="scientific">Macrococcus equipercicus</name>
    <dbReference type="NCBI Taxonomy" id="69967"/>
    <lineage>
        <taxon>Bacteria</taxon>
        <taxon>Bacillati</taxon>
        <taxon>Bacillota</taxon>
        <taxon>Bacilli</taxon>
        <taxon>Bacillales</taxon>
        <taxon>Staphylococcaceae</taxon>
        <taxon>Macrococcus</taxon>
    </lineage>
</organism>
<dbReference type="RefSeq" id="WP_254249481.1">
    <property type="nucleotide sequence ID" value="NZ_CP073809.1"/>
</dbReference>
<dbReference type="Proteomes" id="UP001057381">
    <property type="component" value="Chromosome"/>
</dbReference>
<dbReference type="KEGG" id="mequ:KFV11_06005"/>
<dbReference type="Gene3D" id="3.40.250.10">
    <property type="entry name" value="Rhodanese-like domain"/>
    <property type="match status" value="2"/>
</dbReference>